<evidence type="ECO:0000313" key="1">
    <source>
        <dbReference type="EMBL" id="ART32245.1"/>
    </source>
</evidence>
<dbReference type="AlphaFoldDB" id="A0A1Y0B464"/>
<reference evidence="1" key="1">
    <citation type="submission" date="2017-03" db="EMBL/GenBank/DDBJ databases">
        <title>The mitochondrial genome of the carnivorous plant Utricularia reniformis (Lentibulariaceae): structure, comparative analysis and evolutionary landmarks.</title>
        <authorList>
            <person name="Silva S.R."/>
            <person name="Alvarenga D.O."/>
            <person name="Michael T.P."/>
            <person name="Miranda V.F.O."/>
            <person name="Varani A.M."/>
        </authorList>
    </citation>
    <scope>NUCLEOTIDE SEQUENCE</scope>
</reference>
<dbReference type="EMBL" id="KY774314">
    <property type="protein sequence ID" value="ART32245.1"/>
    <property type="molecule type" value="Genomic_DNA"/>
</dbReference>
<organism evidence="1">
    <name type="scientific">Utricularia reniformis</name>
    <dbReference type="NCBI Taxonomy" id="192314"/>
    <lineage>
        <taxon>Eukaryota</taxon>
        <taxon>Viridiplantae</taxon>
        <taxon>Streptophyta</taxon>
        <taxon>Embryophyta</taxon>
        <taxon>Tracheophyta</taxon>
        <taxon>Spermatophyta</taxon>
        <taxon>Magnoliopsida</taxon>
        <taxon>eudicotyledons</taxon>
        <taxon>Gunneridae</taxon>
        <taxon>Pentapetalae</taxon>
        <taxon>asterids</taxon>
        <taxon>lamiids</taxon>
        <taxon>Lamiales</taxon>
        <taxon>Lentibulariaceae</taxon>
        <taxon>Utricularia</taxon>
    </lineage>
</organism>
<protein>
    <submittedName>
        <fullName evidence="1">Uncharacterized protein</fullName>
    </submittedName>
</protein>
<name>A0A1Y0B464_9LAMI</name>
<geneLocation type="mitochondrion" evidence="1"/>
<accession>A0A1Y0B464</accession>
<gene>
    <name evidence="1" type="ORF">AEK19_MT2091</name>
</gene>
<proteinExistence type="predicted"/>
<sequence length="52" mass="6070">MEPSQNRVEERSPRYALVEQKVTSPGSYCTAFSPFVMLRIRPHVLLLRYCGR</sequence>
<keyword evidence="1" id="KW-0496">Mitochondrion</keyword>